<dbReference type="FunFam" id="2.40.50.140:FF:000104">
    <property type="entry name" value="Cytochrome c-type biogenesis protein CcmE"/>
    <property type="match status" value="1"/>
</dbReference>
<dbReference type="SUPFAM" id="SSF82093">
    <property type="entry name" value="Heme chaperone CcmE"/>
    <property type="match status" value="1"/>
</dbReference>
<name>A0A9X2KT52_9GAMM</name>
<feature type="transmembrane region" description="Helical" evidence="15">
    <location>
        <begin position="9"/>
        <end position="30"/>
    </location>
</feature>
<keyword evidence="3" id="KW-0997">Cell inner membrane</keyword>
<keyword evidence="6 13" id="KW-0479">Metal-binding</keyword>
<comment type="subcellular location">
    <subcellularLocation>
        <location evidence="1">Cell inner membrane</location>
    </subcellularLocation>
    <subcellularLocation>
        <location evidence="13">Cell membrane</location>
        <topology evidence="13">Single-pass type II membrane protein</topology>
    </subcellularLocation>
</comment>
<evidence type="ECO:0000256" key="12">
    <source>
        <dbReference type="ARBA" id="ARBA00056663"/>
    </source>
</evidence>
<evidence type="ECO:0000313" key="17">
    <source>
        <dbReference type="Proteomes" id="UP001139319"/>
    </source>
</evidence>
<accession>A0A9X2KT52</accession>
<dbReference type="EMBL" id="JAMFTH010000001">
    <property type="protein sequence ID" value="MCP8898423.1"/>
    <property type="molecule type" value="Genomic_DNA"/>
</dbReference>
<keyword evidence="7 13" id="KW-0201">Cytochrome c-type biogenesis</keyword>
<dbReference type="PANTHER" id="PTHR34128:SF2">
    <property type="entry name" value="CYTOCHROME C-TYPE BIOGENESIS PROTEIN CCME HOMOLOG, MITOCHONDRIAL"/>
    <property type="match status" value="1"/>
</dbReference>
<evidence type="ECO:0000256" key="4">
    <source>
        <dbReference type="ARBA" id="ARBA00022617"/>
    </source>
</evidence>
<reference evidence="16" key="2">
    <citation type="submission" date="2023-01" db="EMBL/GenBank/DDBJ databases">
        <title>Gilvimarinus xylanilyticus HB14 isolated from Caulerpa lentillifera aquaculture base in Hainan, China.</title>
        <authorList>
            <person name="Zhang Y.-J."/>
        </authorList>
    </citation>
    <scope>NUCLEOTIDE SEQUENCE</scope>
    <source>
        <strain evidence="16">HB14</strain>
    </source>
</reference>
<evidence type="ECO:0000256" key="1">
    <source>
        <dbReference type="ARBA" id="ARBA00004533"/>
    </source>
</evidence>
<evidence type="ECO:0000313" key="16">
    <source>
        <dbReference type="EMBL" id="MCP8898423.1"/>
    </source>
</evidence>
<reference evidence="16" key="1">
    <citation type="submission" date="2022-05" db="EMBL/GenBank/DDBJ databases">
        <authorList>
            <person name="Sun H.-N."/>
        </authorList>
    </citation>
    <scope>NUCLEOTIDE SEQUENCE</scope>
    <source>
        <strain evidence="16">HB14</strain>
    </source>
</reference>
<evidence type="ECO:0000256" key="2">
    <source>
        <dbReference type="ARBA" id="ARBA00022475"/>
    </source>
</evidence>
<dbReference type="Proteomes" id="UP001139319">
    <property type="component" value="Unassembled WGS sequence"/>
</dbReference>
<dbReference type="GO" id="GO:0017003">
    <property type="term" value="P:protein-heme linkage"/>
    <property type="evidence" value="ECO:0007669"/>
    <property type="project" value="UniProtKB-UniRule"/>
</dbReference>
<feature type="binding site" description="covalent" evidence="13 14">
    <location>
        <position position="124"/>
    </location>
    <ligand>
        <name>heme</name>
        <dbReference type="ChEBI" id="CHEBI:30413"/>
    </ligand>
</feature>
<keyword evidence="5 13" id="KW-0812">Transmembrane</keyword>
<evidence type="ECO:0000256" key="13">
    <source>
        <dbReference type="HAMAP-Rule" id="MF_01959"/>
    </source>
</evidence>
<dbReference type="HAMAP" id="MF_01959">
    <property type="entry name" value="CcmE"/>
    <property type="match status" value="1"/>
</dbReference>
<dbReference type="NCBIfam" id="NF009729">
    <property type="entry name" value="PRK13254.1-3"/>
    <property type="match status" value="1"/>
</dbReference>
<keyword evidence="2 13" id="KW-1003">Cell membrane</keyword>
<protein>
    <recommendedName>
        <fullName evidence="13">Cytochrome c-type biogenesis protein CcmE</fullName>
    </recommendedName>
    <alternativeName>
        <fullName evidence="13">Cytochrome c maturation protein E</fullName>
    </alternativeName>
    <alternativeName>
        <fullName evidence="13">Heme chaperone CcmE</fullName>
    </alternativeName>
</protein>
<keyword evidence="11 13" id="KW-0472">Membrane</keyword>
<comment type="similarity">
    <text evidence="13">Belongs to the CcmE/CycJ family.</text>
</comment>
<dbReference type="GO" id="GO:0020037">
    <property type="term" value="F:heme binding"/>
    <property type="evidence" value="ECO:0007669"/>
    <property type="project" value="InterPro"/>
</dbReference>
<feature type="topological domain" description="Extracellular" evidence="13">
    <location>
        <begin position="30"/>
        <end position="154"/>
    </location>
</feature>
<gene>
    <name evidence="13 16" type="primary">ccmE</name>
    <name evidence="13" type="synonym">cycJ</name>
    <name evidence="16" type="ORF">M6D89_03820</name>
</gene>
<evidence type="ECO:0000256" key="15">
    <source>
        <dbReference type="SAM" id="Phobius"/>
    </source>
</evidence>
<evidence type="ECO:0000256" key="9">
    <source>
        <dbReference type="ARBA" id="ARBA00022989"/>
    </source>
</evidence>
<evidence type="ECO:0000256" key="3">
    <source>
        <dbReference type="ARBA" id="ARBA00022519"/>
    </source>
</evidence>
<keyword evidence="8 13" id="KW-0735">Signal-anchor</keyword>
<dbReference type="PANTHER" id="PTHR34128">
    <property type="entry name" value="CYTOCHROME C-TYPE BIOGENESIS PROTEIN CCME HOMOLOG, MITOCHONDRIAL"/>
    <property type="match status" value="1"/>
</dbReference>
<dbReference type="GO" id="GO:0005886">
    <property type="term" value="C:plasma membrane"/>
    <property type="evidence" value="ECO:0007669"/>
    <property type="project" value="UniProtKB-SubCell"/>
</dbReference>
<proteinExistence type="inferred from homology"/>
<comment type="function">
    <text evidence="12 13">Heme chaperone required for the biogenesis of c-type cytochromes. Transiently binds heme delivered by CcmC and transfers the heme to apo-cytochromes in a process facilitated by CcmF and CcmH.</text>
</comment>
<evidence type="ECO:0000256" key="11">
    <source>
        <dbReference type="ARBA" id="ARBA00023136"/>
    </source>
</evidence>
<dbReference type="RefSeq" id="WP_253966701.1">
    <property type="nucleotide sequence ID" value="NZ_JAMFTH010000001.1"/>
</dbReference>
<keyword evidence="17" id="KW-1185">Reference proteome</keyword>
<keyword evidence="4 13" id="KW-0349">Heme</keyword>
<feature type="binding site" description="axial binding residue" evidence="13 14">
    <location>
        <position position="128"/>
    </location>
    <ligand>
        <name>heme</name>
        <dbReference type="ChEBI" id="CHEBI:30413"/>
    </ligand>
    <ligandPart>
        <name>Fe</name>
        <dbReference type="ChEBI" id="CHEBI:18248"/>
    </ligandPart>
</feature>
<keyword evidence="10 13" id="KW-0408">Iron</keyword>
<feature type="topological domain" description="Cytoplasmic" evidence="13">
    <location>
        <begin position="1"/>
        <end position="8"/>
    </location>
</feature>
<organism evidence="16 17">
    <name type="scientific">Gilvimarinus xylanilyticus</name>
    <dbReference type="NCBI Taxonomy" id="2944139"/>
    <lineage>
        <taxon>Bacteria</taxon>
        <taxon>Pseudomonadati</taxon>
        <taxon>Pseudomonadota</taxon>
        <taxon>Gammaproteobacteria</taxon>
        <taxon>Cellvibrionales</taxon>
        <taxon>Cellvibrionaceae</taxon>
        <taxon>Gilvimarinus</taxon>
    </lineage>
</organism>
<dbReference type="Pfam" id="PF03100">
    <property type="entry name" value="CcmE"/>
    <property type="match status" value="1"/>
</dbReference>
<dbReference type="InterPro" id="IPR012340">
    <property type="entry name" value="NA-bd_OB-fold"/>
</dbReference>
<evidence type="ECO:0000256" key="14">
    <source>
        <dbReference type="PIRSR" id="PIRSR604329-50"/>
    </source>
</evidence>
<comment type="caution">
    <text evidence="16">The sequence shown here is derived from an EMBL/GenBank/DDBJ whole genome shotgun (WGS) entry which is preliminary data.</text>
</comment>
<keyword evidence="9 13" id="KW-1133">Transmembrane helix</keyword>
<evidence type="ECO:0000256" key="6">
    <source>
        <dbReference type="ARBA" id="ARBA00022723"/>
    </source>
</evidence>
<evidence type="ECO:0000256" key="10">
    <source>
        <dbReference type="ARBA" id="ARBA00023004"/>
    </source>
</evidence>
<evidence type="ECO:0000256" key="7">
    <source>
        <dbReference type="ARBA" id="ARBA00022748"/>
    </source>
</evidence>
<dbReference type="Gene3D" id="2.40.50.140">
    <property type="entry name" value="Nucleic acid-binding proteins"/>
    <property type="match status" value="1"/>
</dbReference>
<evidence type="ECO:0000256" key="8">
    <source>
        <dbReference type="ARBA" id="ARBA00022968"/>
    </source>
</evidence>
<dbReference type="GO" id="GO:0017004">
    <property type="term" value="P:cytochrome complex assembly"/>
    <property type="evidence" value="ECO:0007669"/>
    <property type="project" value="UniProtKB-KW"/>
</dbReference>
<evidence type="ECO:0000256" key="5">
    <source>
        <dbReference type="ARBA" id="ARBA00022692"/>
    </source>
</evidence>
<sequence>MHPVRKQRLLIVLAIVVLSSIAIGLLVFALRDNINLFYPPAKFSAGEVPHDVRLRAGGCVQPGSVVRDESSLEVNFQLVDPTGKLKVQYEGILPDLFAEGEAAVVNGVWRDDKVFYADQVLAKHDENYMPPEVAEAMNNGEMHQATCEGAEYDS</sequence>
<dbReference type="GO" id="GO:0046872">
    <property type="term" value="F:metal ion binding"/>
    <property type="evidence" value="ECO:0007669"/>
    <property type="project" value="UniProtKB-KW"/>
</dbReference>
<dbReference type="InterPro" id="IPR004329">
    <property type="entry name" value="CcmE"/>
</dbReference>
<dbReference type="InterPro" id="IPR036127">
    <property type="entry name" value="CcmE-like_sf"/>
</dbReference>
<dbReference type="AlphaFoldDB" id="A0A9X2KT52"/>